<dbReference type="STRING" id="194963.SAMCFNEI73_Ch0507"/>
<name>A0A1L3LIC8_9HYPH</name>
<organism evidence="1 2">
    <name type="scientific">Sinorhizobium americanum</name>
    <dbReference type="NCBI Taxonomy" id="194963"/>
    <lineage>
        <taxon>Bacteria</taxon>
        <taxon>Pseudomonadati</taxon>
        <taxon>Pseudomonadota</taxon>
        <taxon>Alphaproteobacteria</taxon>
        <taxon>Hyphomicrobiales</taxon>
        <taxon>Rhizobiaceae</taxon>
        <taxon>Sinorhizobium/Ensifer group</taxon>
        <taxon>Sinorhizobium</taxon>
    </lineage>
</organism>
<reference evidence="1 2" key="1">
    <citation type="submission" date="2015-10" db="EMBL/GenBank/DDBJ databases">
        <title>Genomic differences between typical nodule nitrogen-fixing rhizobial strains and those coming from bean seeds.</title>
        <authorList>
            <person name="Peralta H."/>
            <person name="Aguilar-Vera A."/>
            <person name="Diaz R."/>
            <person name="Mora Y."/>
            <person name="Martinez-Batallar G."/>
            <person name="Salazar E."/>
            <person name="Vargas-Lagunas C."/>
            <person name="Encarnacion S."/>
            <person name="Girard L."/>
            <person name="Mora J."/>
        </authorList>
    </citation>
    <scope>NUCLEOTIDE SEQUENCE [LARGE SCALE GENOMIC DNA]</scope>
    <source>
        <strain evidence="1 2">CFNEI 73</strain>
    </source>
</reference>
<dbReference type="KEGG" id="same:SAMCFNEI73_Ch0507"/>
<protein>
    <submittedName>
        <fullName evidence="1">Uncharacterized protein</fullName>
    </submittedName>
</protein>
<accession>A0A1L3LIC8</accession>
<gene>
    <name evidence="1" type="ORF">SAMCFNEI73_Ch0507</name>
</gene>
<evidence type="ECO:0000313" key="1">
    <source>
        <dbReference type="EMBL" id="APG89837.1"/>
    </source>
</evidence>
<sequence length="57" mass="6342">MSTKPRLATVAPVRIPRCEKIPMRGLQKCNYPTASWGKLRNRFGAIPATLATESPCR</sequence>
<keyword evidence="2" id="KW-1185">Reference proteome</keyword>
<dbReference type="EMBL" id="CP013107">
    <property type="protein sequence ID" value="APG89837.1"/>
    <property type="molecule type" value="Genomic_DNA"/>
</dbReference>
<proteinExistence type="predicted"/>
<evidence type="ECO:0000313" key="2">
    <source>
        <dbReference type="Proteomes" id="UP000182306"/>
    </source>
</evidence>
<dbReference type="Proteomes" id="UP000182306">
    <property type="component" value="Chromosome"/>
</dbReference>
<dbReference type="AlphaFoldDB" id="A0A1L3LIC8"/>